<dbReference type="InterPro" id="IPR011701">
    <property type="entry name" value="MFS"/>
</dbReference>
<dbReference type="GO" id="GO:0016020">
    <property type="term" value="C:membrane"/>
    <property type="evidence" value="ECO:0007669"/>
    <property type="project" value="UniProtKB-SubCell"/>
</dbReference>
<dbReference type="SUPFAM" id="SSF103473">
    <property type="entry name" value="MFS general substrate transporter"/>
    <property type="match status" value="2"/>
</dbReference>
<dbReference type="GO" id="GO:0022857">
    <property type="term" value="F:transmembrane transporter activity"/>
    <property type="evidence" value="ECO:0007669"/>
    <property type="project" value="InterPro"/>
</dbReference>
<feature type="transmembrane region" description="Helical" evidence="5">
    <location>
        <begin position="93"/>
        <end position="113"/>
    </location>
</feature>
<feature type="transmembrane region" description="Helical" evidence="5">
    <location>
        <begin position="54"/>
        <end position="73"/>
    </location>
</feature>
<keyword evidence="4 5" id="KW-0472">Membrane</keyword>
<feature type="transmembrane region" description="Helical" evidence="5">
    <location>
        <begin position="299"/>
        <end position="321"/>
    </location>
</feature>
<evidence type="ECO:0000313" key="6">
    <source>
        <dbReference type="EMBL" id="KAK3090615.1"/>
    </source>
</evidence>
<feature type="transmembrane region" description="Helical" evidence="5">
    <location>
        <begin position="341"/>
        <end position="357"/>
    </location>
</feature>
<comment type="subcellular location">
    <subcellularLocation>
        <location evidence="1">Membrane</location>
        <topology evidence="1">Multi-pass membrane protein</topology>
    </subcellularLocation>
</comment>
<feature type="transmembrane region" description="Helical" evidence="5">
    <location>
        <begin position="536"/>
        <end position="555"/>
    </location>
</feature>
<dbReference type="Gene3D" id="1.20.1250.20">
    <property type="entry name" value="MFS general substrate transporter like domains"/>
    <property type="match status" value="2"/>
</dbReference>
<proteinExistence type="predicted"/>
<organism evidence="6 7">
    <name type="scientific">Pinctada imbricata</name>
    <name type="common">Atlantic pearl-oyster</name>
    <name type="synonym">Pinctada martensii</name>
    <dbReference type="NCBI Taxonomy" id="66713"/>
    <lineage>
        <taxon>Eukaryota</taxon>
        <taxon>Metazoa</taxon>
        <taxon>Spiralia</taxon>
        <taxon>Lophotrochozoa</taxon>
        <taxon>Mollusca</taxon>
        <taxon>Bivalvia</taxon>
        <taxon>Autobranchia</taxon>
        <taxon>Pteriomorphia</taxon>
        <taxon>Pterioida</taxon>
        <taxon>Pterioidea</taxon>
        <taxon>Pteriidae</taxon>
        <taxon>Pinctada</taxon>
    </lineage>
</organism>
<feature type="transmembrane region" description="Helical" evidence="5">
    <location>
        <begin position="125"/>
        <end position="147"/>
    </location>
</feature>
<dbReference type="Pfam" id="PF07690">
    <property type="entry name" value="MFS_1"/>
    <property type="match status" value="2"/>
</dbReference>
<name>A0AA88XYK4_PINIB</name>
<feature type="transmembrane region" description="Helical" evidence="5">
    <location>
        <begin position="22"/>
        <end position="42"/>
    </location>
</feature>
<feature type="transmembrane region" description="Helical" evidence="5">
    <location>
        <begin position="395"/>
        <end position="415"/>
    </location>
</feature>
<dbReference type="PANTHER" id="PTHR21576">
    <property type="entry name" value="UNCHARACTERIZED NODULIN-LIKE PROTEIN"/>
    <property type="match status" value="1"/>
</dbReference>
<protein>
    <submittedName>
        <fullName evidence="6">Uncharacterized protein</fullName>
    </submittedName>
</protein>
<reference evidence="6" key="1">
    <citation type="submission" date="2019-08" db="EMBL/GenBank/DDBJ databases">
        <title>The improved chromosome-level genome for the pearl oyster Pinctada fucata martensii using PacBio sequencing and Hi-C.</title>
        <authorList>
            <person name="Zheng Z."/>
        </authorList>
    </citation>
    <scope>NUCLEOTIDE SEQUENCE</scope>
    <source>
        <strain evidence="6">ZZ-2019</strain>
        <tissue evidence="6">Adductor muscle</tissue>
    </source>
</reference>
<feature type="transmembrane region" description="Helical" evidence="5">
    <location>
        <begin position="567"/>
        <end position="585"/>
    </location>
</feature>
<dbReference type="EMBL" id="VSWD01000010">
    <property type="protein sequence ID" value="KAK3090615.1"/>
    <property type="molecule type" value="Genomic_DNA"/>
</dbReference>
<accession>A0AA88XYK4</accession>
<sequence length="673" mass="74461">MLGAGFGMCFIAGIFFDKFGPAVTSLTGSLIAATSYALLWTASVHKSYYLDKSWLTAVFFFTSGLGSVFFYMVGLSTNVLNFGQEHRSKVVGLLDVMYSGCPVVVSILYYKVIQNSSPSDSFGTCALLLSISFGVIGALCMLCLRIYTPLSLSHGREILSGYDELENFNDTDRSERDILENDESSNKHLPLKDLLQDVRYWLLLGIFTFECTAIMVYINNVTVISKSNGFSKKDEYLVLILFINEAVFGLIVGSFSDLRKDTITKPILLLLAGICAAICRRCCPCLKMDTGVIYHVLRWTGLLVGCMAHLMAGAILIFSVYQNDLKETFNYTQSEVERQSSMLGAGFGMGFIAGIFFDKFGPAVTSLTGLGSVFFYMVDLSTNILNFAQEHRSKVIGFLDAVFAGCPIVVSILYYRVIQNRSPSDSFGTCVLLLSISFGVIGALCMLCLRIYTPLSNSREILPGYDELVDFNDTDRESSENDESSNQHLPLKDLLQDTRYWLLLGIFTFECTATMVYINNVTVISKSNGFSKKDEYLVLILFINEAVFGLIVGAFSDLRKDTITKPVLLLSAGICAAICVSLTMIWGQYYFVFCISTFLCGFAAGIFWTICPAAISEIFYVGDVGRNLGIAMSMGSLLRWIVQEAFGIFYDDVTPTGDIYCTAGKSCVRFRDF</sequence>
<evidence type="ECO:0000313" key="7">
    <source>
        <dbReference type="Proteomes" id="UP001186944"/>
    </source>
</evidence>
<evidence type="ECO:0000256" key="1">
    <source>
        <dbReference type="ARBA" id="ARBA00004141"/>
    </source>
</evidence>
<feature type="transmembrane region" description="Helical" evidence="5">
    <location>
        <begin position="590"/>
        <end position="610"/>
    </location>
</feature>
<gene>
    <name evidence="6" type="ORF">FSP39_013148</name>
</gene>
<keyword evidence="7" id="KW-1185">Reference proteome</keyword>
<evidence type="ECO:0000256" key="4">
    <source>
        <dbReference type="ARBA" id="ARBA00023136"/>
    </source>
</evidence>
<evidence type="ECO:0000256" key="2">
    <source>
        <dbReference type="ARBA" id="ARBA00022692"/>
    </source>
</evidence>
<dbReference type="Proteomes" id="UP001186944">
    <property type="component" value="Unassembled WGS sequence"/>
</dbReference>
<evidence type="ECO:0000256" key="3">
    <source>
        <dbReference type="ARBA" id="ARBA00022989"/>
    </source>
</evidence>
<comment type="caution">
    <text evidence="6">The sequence shown here is derived from an EMBL/GenBank/DDBJ whole genome shotgun (WGS) entry which is preliminary data.</text>
</comment>
<feature type="transmembrane region" description="Helical" evidence="5">
    <location>
        <begin position="500"/>
        <end position="524"/>
    </location>
</feature>
<feature type="transmembrane region" description="Helical" evidence="5">
    <location>
        <begin position="236"/>
        <end position="256"/>
    </location>
</feature>
<keyword evidence="3 5" id="KW-1133">Transmembrane helix</keyword>
<dbReference type="InterPro" id="IPR036259">
    <property type="entry name" value="MFS_trans_sf"/>
</dbReference>
<keyword evidence="2 5" id="KW-0812">Transmembrane</keyword>
<feature type="transmembrane region" description="Helical" evidence="5">
    <location>
        <begin position="200"/>
        <end position="224"/>
    </location>
</feature>
<feature type="transmembrane region" description="Helical" evidence="5">
    <location>
        <begin position="427"/>
        <end position="452"/>
    </location>
</feature>
<evidence type="ECO:0000256" key="5">
    <source>
        <dbReference type="SAM" id="Phobius"/>
    </source>
</evidence>
<dbReference type="AlphaFoldDB" id="A0AA88XYK4"/>